<evidence type="ECO:0000313" key="3">
    <source>
        <dbReference type="Proteomes" id="UP000306509"/>
    </source>
</evidence>
<dbReference type="AlphaFoldDB" id="A0A4U8QBJ0"/>
<sequence>MPYFIYRDKKCWYEENGEGYPLLLLHGNTASSRMFAEVEKLYRKNFKTILIDFLGHGKSERVEEFQTDLWFDEAMQVIAFLDQTGYQKVNLIGSSGGAQVAINVALERPDLVNKVIADSFEGDTPLKAFVENVIEDREASKQDEGIRGFYIFNHGETWEQVVDCDTKAIHDHYIGNGKFFHRPLSMLKADILFTGSREDEFATPQFYDDVYQGLIEKIGHGKIKLFEKGGHPALLSNGQEFYEAACSFLQE</sequence>
<dbReference type="PRINTS" id="PR00111">
    <property type="entry name" value="ABHYDROLASE"/>
</dbReference>
<comment type="caution">
    <text evidence="2">The sequence shown here is derived from an EMBL/GenBank/DDBJ whole genome shotgun (WGS) entry which is preliminary data.</text>
</comment>
<name>A0A4U8QBJ0_9FIRM</name>
<dbReference type="Gene3D" id="3.40.50.1820">
    <property type="entry name" value="alpha/beta hydrolase"/>
    <property type="match status" value="1"/>
</dbReference>
<dbReference type="SUPFAM" id="SSF53474">
    <property type="entry name" value="alpha/beta-Hydrolases"/>
    <property type="match status" value="1"/>
</dbReference>
<dbReference type="EMBL" id="QGQD01000033">
    <property type="protein sequence ID" value="TLD01643.1"/>
    <property type="molecule type" value="Genomic_DNA"/>
</dbReference>
<organism evidence="2 3">
    <name type="scientific">Robinsoniella peoriensis</name>
    <dbReference type="NCBI Taxonomy" id="180332"/>
    <lineage>
        <taxon>Bacteria</taxon>
        <taxon>Bacillati</taxon>
        <taxon>Bacillota</taxon>
        <taxon>Clostridia</taxon>
        <taxon>Lachnospirales</taxon>
        <taxon>Lachnospiraceae</taxon>
        <taxon>Robinsoniella</taxon>
    </lineage>
</organism>
<dbReference type="EC" id="3.-.-.-" evidence="2"/>
<dbReference type="InterPro" id="IPR050266">
    <property type="entry name" value="AB_hydrolase_sf"/>
</dbReference>
<evidence type="ECO:0000259" key="1">
    <source>
        <dbReference type="Pfam" id="PF00561"/>
    </source>
</evidence>
<dbReference type="InterPro" id="IPR029058">
    <property type="entry name" value="AB_hydrolase_fold"/>
</dbReference>
<dbReference type="STRING" id="180332.GCA_000797495_01391"/>
<dbReference type="RefSeq" id="WP_138002138.1">
    <property type="nucleotide sequence ID" value="NZ_QGQD01000033.1"/>
</dbReference>
<accession>A0A4U8QBJ0</accession>
<keyword evidence="2" id="KW-0378">Hydrolase</keyword>
<reference evidence="2 3" key="1">
    <citation type="journal article" date="2019" name="Anaerobe">
        <title>Detection of Robinsoniella peoriensis in multiple bone samples of a trauma patient.</title>
        <authorList>
            <person name="Schrottner P."/>
            <person name="Hartwich K."/>
            <person name="Bunk B."/>
            <person name="Schober I."/>
            <person name="Helbig S."/>
            <person name="Rudolph W.W."/>
            <person name="Gunzer F."/>
        </authorList>
    </citation>
    <scope>NUCLEOTIDE SEQUENCE [LARGE SCALE GENOMIC DNA]</scope>
    <source>
        <strain evidence="2 3">DSM 106044</strain>
    </source>
</reference>
<keyword evidence="3" id="KW-1185">Reference proteome</keyword>
<evidence type="ECO:0000313" key="2">
    <source>
        <dbReference type="EMBL" id="TLD01643.1"/>
    </source>
</evidence>
<feature type="domain" description="AB hydrolase-1" evidence="1">
    <location>
        <begin position="20"/>
        <end position="127"/>
    </location>
</feature>
<gene>
    <name evidence="2" type="primary">yvaM_1</name>
    <name evidence="2" type="ORF">DSM106044_01442</name>
</gene>
<dbReference type="Pfam" id="PF00561">
    <property type="entry name" value="Abhydrolase_1"/>
    <property type="match status" value="1"/>
</dbReference>
<dbReference type="InterPro" id="IPR000073">
    <property type="entry name" value="AB_hydrolase_1"/>
</dbReference>
<dbReference type="Proteomes" id="UP000306509">
    <property type="component" value="Unassembled WGS sequence"/>
</dbReference>
<proteinExistence type="predicted"/>
<protein>
    <submittedName>
        <fullName evidence="2">AB hydrolase superfamily protein YvaM</fullName>
        <ecNumber evidence="2">3.-.-.-</ecNumber>
    </submittedName>
</protein>
<dbReference type="PANTHER" id="PTHR43798">
    <property type="entry name" value="MONOACYLGLYCEROL LIPASE"/>
    <property type="match status" value="1"/>
</dbReference>
<dbReference type="GO" id="GO:0016787">
    <property type="term" value="F:hydrolase activity"/>
    <property type="evidence" value="ECO:0007669"/>
    <property type="project" value="UniProtKB-KW"/>
</dbReference>